<evidence type="ECO:0000313" key="2">
    <source>
        <dbReference type="Proteomes" id="UP000037122"/>
    </source>
</evidence>
<comment type="caution">
    <text evidence="1">The sequence shown here is derived from an EMBL/GenBank/DDBJ whole genome shotgun (WGS) entry which is preliminary data.</text>
</comment>
<gene>
    <name evidence="1" type="ORF">QG37_05974</name>
</gene>
<reference evidence="2" key="1">
    <citation type="journal article" date="2015" name="BMC Genomics">
        <title>Draft genome of a commonly misdiagnosed multidrug resistant pathogen Candida auris.</title>
        <authorList>
            <person name="Chatterjee S."/>
            <person name="Alampalli S.V."/>
            <person name="Nageshan R.K."/>
            <person name="Chettiar S.T."/>
            <person name="Joshi S."/>
            <person name="Tatu U.S."/>
        </authorList>
    </citation>
    <scope>NUCLEOTIDE SEQUENCE [LARGE SCALE GENOMIC DNA]</scope>
    <source>
        <strain evidence="2">6684</strain>
    </source>
</reference>
<dbReference type="VEuPathDB" id="FungiDB:QG37_05974"/>
<dbReference type="AlphaFoldDB" id="A0A0L0NU78"/>
<dbReference type="EMBL" id="LGST01000041">
    <property type="protein sequence ID" value="KND97578.1"/>
    <property type="molecule type" value="Genomic_DNA"/>
</dbReference>
<name>A0A0L0NU78_CANAR</name>
<sequence>MEHMPLACLGINSERFTEFVFAQRVLLQGPQPLHQLNSAYVWFEHFTSRSYDVEFIILSLLHIQT</sequence>
<protein>
    <submittedName>
        <fullName evidence="1">Uncharacterized protein</fullName>
    </submittedName>
</protein>
<proteinExistence type="predicted"/>
<dbReference type="Proteomes" id="UP000037122">
    <property type="component" value="Unassembled WGS sequence"/>
</dbReference>
<accession>A0A0L0NU78</accession>
<evidence type="ECO:0000313" key="1">
    <source>
        <dbReference type="EMBL" id="KND97578.1"/>
    </source>
</evidence>
<organism evidence="1 2">
    <name type="scientific">Candidozyma auris</name>
    <name type="common">Yeast</name>
    <name type="synonym">Candida auris</name>
    <dbReference type="NCBI Taxonomy" id="498019"/>
    <lineage>
        <taxon>Eukaryota</taxon>
        <taxon>Fungi</taxon>
        <taxon>Dikarya</taxon>
        <taxon>Ascomycota</taxon>
        <taxon>Saccharomycotina</taxon>
        <taxon>Pichiomycetes</taxon>
        <taxon>Metschnikowiaceae</taxon>
        <taxon>Candidozyma</taxon>
    </lineage>
</organism>